<evidence type="ECO:0000313" key="11">
    <source>
        <dbReference type="EMBL" id="ALV04596.1"/>
    </source>
</evidence>
<evidence type="ECO:0000313" key="12">
    <source>
        <dbReference type="Proteomes" id="UP000060699"/>
    </source>
</evidence>
<dbReference type="OrthoDB" id="9804698at2"/>
<sequence>MSAFPSSLFTASAGFESACHIDALPESHRSRRLHGHSYLATVRAELPAGWAPFPGGEVHALRECLERCIAPLDHALLNDHIAQPTDENIARWIRSRLVDEFGVPGISQVGIQSTTHCGVDLDAQGQAHVWRRYRFQAAHQLPNVPMGHKCGRMHGHGFELILHANQDLGERDLSIDYDRLDEIWAPFHAQLNYQCLNEIEGLSNPTSEIISSWLWARIKPQLPELSWVTVYETGSSGANFDGERYRIWKEFTLDSAVKLRRAPGDHPLAGIHGHTFTLRLHLSALLDQVYGWAMDFGDVKRLFDPIFKSLDHHPLHEIPGLADTDTATLAAWILEQSRAQLPPLERVDLYETRGSGAIVSLVPFEELIPV</sequence>
<dbReference type="InterPro" id="IPR007115">
    <property type="entry name" value="6-PTP_synth/QueD"/>
</dbReference>
<gene>
    <name evidence="11" type="ORF">RD2015_91</name>
</gene>
<comment type="pathway">
    <text evidence="2">Purine metabolism; 7-cyano-7-deazaguanine biosynthesis.</text>
</comment>
<dbReference type="STRING" id="76731.RD2015_91"/>
<evidence type="ECO:0000256" key="6">
    <source>
        <dbReference type="ARBA" id="ARBA00022723"/>
    </source>
</evidence>
<dbReference type="GO" id="GO:0046872">
    <property type="term" value="F:metal ion binding"/>
    <property type="evidence" value="ECO:0007669"/>
    <property type="project" value="UniProtKB-KW"/>
</dbReference>
<comment type="similarity">
    <text evidence="3">Belongs to the PTPS family. QueD subfamily.</text>
</comment>
<dbReference type="KEGG" id="rdp:RD2015_91"/>
<dbReference type="UniPathway" id="UPA00391"/>
<dbReference type="EC" id="4.1.2.50" evidence="4"/>
<protein>
    <recommendedName>
        <fullName evidence="5">6-carboxy-5,6,7,8-tetrahydropterin synthase</fullName>
        <ecNumber evidence="4">4.1.2.50</ecNumber>
    </recommendedName>
    <alternativeName>
        <fullName evidence="9">Queuosine biosynthesis protein QueD</fullName>
    </alternativeName>
</protein>
<keyword evidence="7" id="KW-0862">Zinc</keyword>
<evidence type="ECO:0000256" key="1">
    <source>
        <dbReference type="ARBA" id="ARBA00001947"/>
    </source>
</evidence>
<name>A0A0U3MRU4_9BURK</name>
<evidence type="ECO:0000256" key="2">
    <source>
        <dbReference type="ARBA" id="ARBA00005061"/>
    </source>
</evidence>
<dbReference type="AlphaFoldDB" id="A0A0U3MRU4"/>
<keyword evidence="12" id="KW-1185">Reference proteome</keyword>
<dbReference type="SUPFAM" id="SSF55620">
    <property type="entry name" value="Tetrahydrobiopterin biosynthesis enzymes-like"/>
    <property type="match status" value="3"/>
</dbReference>
<evidence type="ECO:0000256" key="4">
    <source>
        <dbReference type="ARBA" id="ARBA00012982"/>
    </source>
</evidence>
<comment type="catalytic activity">
    <reaction evidence="10">
        <text>7,8-dihydroneopterin 3'-triphosphate + H2O = 6-carboxy-5,6,7,8-tetrahydropterin + triphosphate + acetaldehyde + 2 H(+)</text>
        <dbReference type="Rhea" id="RHEA:27966"/>
        <dbReference type="ChEBI" id="CHEBI:15343"/>
        <dbReference type="ChEBI" id="CHEBI:15377"/>
        <dbReference type="ChEBI" id="CHEBI:15378"/>
        <dbReference type="ChEBI" id="CHEBI:18036"/>
        <dbReference type="ChEBI" id="CHEBI:58462"/>
        <dbReference type="ChEBI" id="CHEBI:61032"/>
        <dbReference type="EC" id="4.1.2.50"/>
    </reaction>
</comment>
<comment type="cofactor">
    <cofactor evidence="1">
        <name>Zn(2+)</name>
        <dbReference type="ChEBI" id="CHEBI:29105"/>
    </cofactor>
</comment>
<reference evidence="11 12" key="1">
    <citation type="submission" date="2015-12" db="EMBL/GenBank/DDBJ databases">
        <title>Complete genome of Roseateles depolymerans KCTC 42856.</title>
        <authorList>
            <person name="Kim K.M."/>
        </authorList>
    </citation>
    <scope>NUCLEOTIDE SEQUENCE [LARGE SCALE GENOMIC DNA]</scope>
    <source>
        <strain evidence="11 12">KCTC 42856</strain>
    </source>
</reference>
<dbReference type="EMBL" id="CP013729">
    <property type="protein sequence ID" value="ALV04596.1"/>
    <property type="molecule type" value="Genomic_DNA"/>
</dbReference>
<evidence type="ECO:0000256" key="8">
    <source>
        <dbReference type="ARBA" id="ARBA00023239"/>
    </source>
</evidence>
<dbReference type="RefSeq" id="WP_058933210.1">
    <property type="nucleotide sequence ID" value="NZ_CP013729.1"/>
</dbReference>
<proteinExistence type="inferred from homology"/>
<dbReference type="Gene3D" id="3.30.479.10">
    <property type="entry name" value="6-pyruvoyl tetrahydropterin synthase/QueD"/>
    <property type="match status" value="3"/>
</dbReference>
<organism evidence="11 12">
    <name type="scientific">Roseateles depolymerans</name>
    <dbReference type="NCBI Taxonomy" id="76731"/>
    <lineage>
        <taxon>Bacteria</taxon>
        <taxon>Pseudomonadati</taxon>
        <taxon>Pseudomonadota</taxon>
        <taxon>Betaproteobacteria</taxon>
        <taxon>Burkholderiales</taxon>
        <taxon>Sphaerotilaceae</taxon>
        <taxon>Roseateles</taxon>
    </lineage>
</organism>
<evidence type="ECO:0000256" key="9">
    <source>
        <dbReference type="ARBA" id="ARBA00031449"/>
    </source>
</evidence>
<dbReference type="PANTHER" id="PTHR12589">
    <property type="entry name" value="PYRUVOYL TETRAHYDROBIOPTERIN SYNTHASE"/>
    <property type="match status" value="1"/>
</dbReference>
<dbReference type="Proteomes" id="UP000060699">
    <property type="component" value="Chromosome"/>
</dbReference>
<keyword evidence="6" id="KW-0479">Metal-binding</keyword>
<dbReference type="Pfam" id="PF01242">
    <property type="entry name" value="PTPS"/>
    <property type="match status" value="3"/>
</dbReference>
<accession>A0A0U3MRU4</accession>
<dbReference type="InterPro" id="IPR038418">
    <property type="entry name" value="6-PTP_synth/QueD_sf"/>
</dbReference>
<evidence type="ECO:0000256" key="5">
    <source>
        <dbReference type="ARBA" id="ARBA00018141"/>
    </source>
</evidence>
<evidence type="ECO:0000256" key="10">
    <source>
        <dbReference type="ARBA" id="ARBA00048807"/>
    </source>
</evidence>
<dbReference type="PANTHER" id="PTHR12589:SF7">
    <property type="entry name" value="6-PYRUVOYL TETRAHYDROBIOPTERIN SYNTHASE"/>
    <property type="match status" value="1"/>
</dbReference>
<evidence type="ECO:0000256" key="3">
    <source>
        <dbReference type="ARBA" id="ARBA00008900"/>
    </source>
</evidence>
<keyword evidence="8" id="KW-0456">Lyase</keyword>
<dbReference type="GO" id="GO:0070497">
    <property type="term" value="F:6-carboxytetrahydropterin synthase activity"/>
    <property type="evidence" value="ECO:0007669"/>
    <property type="project" value="UniProtKB-EC"/>
</dbReference>
<evidence type="ECO:0000256" key="7">
    <source>
        <dbReference type="ARBA" id="ARBA00022833"/>
    </source>
</evidence>